<accession>A0A1I5XVE9</accession>
<evidence type="ECO:0000259" key="1">
    <source>
        <dbReference type="PROSITE" id="PS51186"/>
    </source>
</evidence>
<dbReference type="Pfam" id="PF13302">
    <property type="entry name" value="Acetyltransf_3"/>
    <property type="match status" value="1"/>
</dbReference>
<dbReference type="Proteomes" id="UP000199029">
    <property type="component" value="Unassembled WGS sequence"/>
</dbReference>
<dbReference type="PROSITE" id="PS51186">
    <property type="entry name" value="GNAT"/>
    <property type="match status" value="1"/>
</dbReference>
<keyword evidence="2" id="KW-0808">Transferase</keyword>
<dbReference type="EMBL" id="FOXS01000002">
    <property type="protein sequence ID" value="SFQ35905.1"/>
    <property type="molecule type" value="Genomic_DNA"/>
</dbReference>
<evidence type="ECO:0000313" key="3">
    <source>
        <dbReference type="Proteomes" id="UP000199029"/>
    </source>
</evidence>
<dbReference type="PANTHER" id="PTHR43792">
    <property type="entry name" value="GNAT FAMILY, PUTATIVE (AFU_ORTHOLOGUE AFUA_3G00765)-RELATED-RELATED"/>
    <property type="match status" value="1"/>
</dbReference>
<sequence>MSVTDTLKSAVQIVPVLETSRLILRGINPDDFPAHLAIGRQPAFHRYLSAEPLSAEEHWKMLLRSMGHWAMLGYGFWAIEEKATGEYIGGVGYLHLKREISPEIGDTPEIGWVLAPRVHGQGYASEAVAAVIAWGDAHFHHARTMCIIHPENEASLRLAHKFGYREYIRTTYHGDPIVMLERPGRVEEAATGDAAP</sequence>
<reference evidence="3" key="1">
    <citation type="submission" date="2016-10" db="EMBL/GenBank/DDBJ databases">
        <authorList>
            <person name="Varghese N."/>
            <person name="Submissions S."/>
        </authorList>
    </citation>
    <scope>NUCLEOTIDE SEQUENCE [LARGE SCALE GENOMIC DNA]</scope>
    <source>
        <strain evidence="3">OR362-8,ATCC BAA-1266,JCM 13504</strain>
    </source>
</reference>
<name>A0A1I5XVE9_HYMAR</name>
<dbReference type="PANTHER" id="PTHR43792:SF1">
    <property type="entry name" value="N-ACETYLTRANSFERASE DOMAIN-CONTAINING PROTEIN"/>
    <property type="match status" value="1"/>
</dbReference>
<organism evidence="2 3">
    <name type="scientific">Hymenobacter arizonensis</name>
    <name type="common">Siccationidurans arizonensis</name>
    <dbReference type="NCBI Taxonomy" id="1227077"/>
    <lineage>
        <taxon>Bacteria</taxon>
        <taxon>Pseudomonadati</taxon>
        <taxon>Bacteroidota</taxon>
        <taxon>Cytophagia</taxon>
        <taxon>Cytophagales</taxon>
        <taxon>Hymenobacteraceae</taxon>
        <taxon>Hymenobacter</taxon>
    </lineage>
</organism>
<feature type="domain" description="N-acetyltransferase" evidence="1">
    <location>
        <begin position="22"/>
        <end position="184"/>
    </location>
</feature>
<dbReference type="InterPro" id="IPR016181">
    <property type="entry name" value="Acyl_CoA_acyltransferase"/>
</dbReference>
<dbReference type="OrthoDB" id="9788916at2"/>
<keyword evidence="3" id="KW-1185">Reference proteome</keyword>
<dbReference type="STRING" id="1227077.SAMN04515668_2066"/>
<dbReference type="RefSeq" id="WP_092672016.1">
    <property type="nucleotide sequence ID" value="NZ_FOXS01000002.1"/>
</dbReference>
<dbReference type="InterPro" id="IPR051531">
    <property type="entry name" value="N-acetyltransferase"/>
</dbReference>
<gene>
    <name evidence="2" type="ORF">SAMN04515668_2066</name>
</gene>
<dbReference type="SUPFAM" id="SSF55729">
    <property type="entry name" value="Acyl-CoA N-acyltransferases (Nat)"/>
    <property type="match status" value="1"/>
</dbReference>
<protein>
    <submittedName>
        <fullName evidence="2">Protein N-acetyltransferase, RimJ/RimL family</fullName>
    </submittedName>
</protein>
<dbReference type="Gene3D" id="3.40.630.30">
    <property type="match status" value="1"/>
</dbReference>
<evidence type="ECO:0000313" key="2">
    <source>
        <dbReference type="EMBL" id="SFQ35905.1"/>
    </source>
</evidence>
<dbReference type="AlphaFoldDB" id="A0A1I5XVE9"/>
<proteinExistence type="predicted"/>
<dbReference type="GO" id="GO:0016747">
    <property type="term" value="F:acyltransferase activity, transferring groups other than amino-acyl groups"/>
    <property type="evidence" value="ECO:0007669"/>
    <property type="project" value="InterPro"/>
</dbReference>
<dbReference type="InterPro" id="IPR000182">
    <property type="entry name" value="GNAT_dom"/>
</dbReference>